<dbReference type="Proteomes" id="UP000011867">
    <property type="component" value="Chromosome"/>
</dbReference>
<evidence type="ECO:0000313" key="8">
    <source>
        <dbReference type="Proteomes" id="UP000011867"/>
    </source>
</evidence>
<keyword evidence="8" id="KW-1185">Reference proteome</keyword>
<dbReference type="PANTHER" id="PTHR10806:SF6">
    <property type="entry name" value="SIGNAL PEPTIDASE COMPLEX CATALYTIC SUBUNIT SEC11"/>
    <property type="match status" value="1"/>
</dbReference>
<feature type="compositionally biased region" description="Basic and acidic residues" evidence="5">
    <location>
        <begin position="1"/>
        <end position="13"/>
    </location>
</feature>
<dbReference type="KEGG" id="nmo:Nmlp_3924"/>
<dbReference type="GO" id="GO:0016020">
    <property type="term" value="C:membrane"/>
    <property type="evidence" value="ECO:0007669"/>
    <property type="project" value="UniProtKB-SubCell"/>
</dbReference>
<reference evidence="7 8" key="1">
    <citation type="journal article" date="2013" name="Genome Announc.">
        <title>Genome of the haloarchaeon Natronomonas moolapensis, a neutrophilic member of a previously haloalkaliphilic genus.</title>
        <authorList>
            <person name="Dyall-Smith M.L."/>
            <person name="Pfeiffer F."/>
            <person name="Oberwinkler T."/>
            <person name="Klee K."/>
            <person name="Rampp M."/>
            <person name="Palm P."/>
            <person name="Gross K."/>
            <person name="Schuster S.C."/>
            <person name="Oesterhelt D."/>
        </authorList>
    </citation>
    <scope>NUCLEOTIDE SEQUENCE [LARGE SCALE GENOMIC DNA]</scope>
    <source>
        <strain evidence="8">DSM 18674 / JCM 14361 / 8.8.11</strain>
    </source>
</reference>
<dbReference type="eggNOG" id="arCOG01739">
    <property type="taxonomic scope" value="Archaea"/>
</dbReference>
<dbReference type="OrthoDB" id="4822at2157"/>
<organism evidence="7 8">
    <name type="scientific">Natronomonas moolapensis (strain DSM 18674 / CECT 7526 / JCM 14361 / 8.8.11)</name>
    <dbReference type="NCBI Taxonomy" id="268739"/>
    <lineage>
        <taxon>Archaea</taxon>
        <taxon>Methanobacteriati</taxon>
        <taxon>Methanobacteriota</taxon>
        <taxon>Stenosarchaea group</taxon>
        <taxon>Halobacteria</taxon>
        <taxon>Halobacteriales</taxon>
        <taxon>Natronomonadaceae</taxon>
        <taxon>Natronomonas</taxon>
    </lineage>
</organism>
<dbReference type="CDD" id="cd06530">
    <property type="entry name" value="S26_SPase_I"/>
    <property type="match status" value="1"/>
</dbReference>
<evidence type="ECO:0000256" key="3">
    <source>
        <dbReference type="ARBA" id="ARBA00022989"/>
    </source>
</evidence>
<feature type="region of interest" description="Disordered" evidence="5">
    <location>
        <begin position="1"/>
        <end position="46"/>
    </location>
</feature>
<accession>M1XU36</accession>
<dbReference type="GeneID" id="14652151"/>
<dbReference type="RefSeq" id="WP_015410761.1">
    <property type="nucleotide sequence ID" value="NC_020388.1"/>
</dbReference>
<feature type="transmembrane region" description="Helical" evidence="6">
    <location>
        <begin position="65"/>
        <end position="86"/>
    </location>
</feature>
<dbReference type="SUPFAM" id="SSF51306">
    <property type="entry name" value="LexA/Signal peptidase"/>
    <property type="match status" value="1"/>
</dbReference>
<dbReference type="GO" id="GO:0004252">
    <property type="term" value="F:serine-type endopeptidase activity"/>
    <property type="evidence" value="ECO:0007669"/>
    <property type="project" value="InterPro"/>
</dbReference>
<comment type="subcellular location">
    <subcellularLocation>
        <location evidence="1">Membrane</location>
    </subcellularLocation>
</comment>
<evidence type="ECO:0000256" key="6">
    <source>
        <dbReference type="SAM" id="Phobius"/>
    </source>
</evidence>
<evidence type="ECO:0000256" key="5">
    <source>
        <dbReference type="SAM" id="MobiDB-lite"/>
    </source>
</evidence>
<keyword evidence="2 6" id="KW-0812">Transmembrane</keyword>
<dbReference type="AlphaFoldDB" id="M1XU36"/>
<keyword evidence="7" id="KW-0378">Hydrolase</keyword>
<dbReference type="GO" id="GO:0009003">
    <property type="term" value="F:signal peptidase activity"/>
    <property type="evidence" value="ECO:0007669"/>
    <property type="project" value="UniProtKB-EC"/>
</dbReference>
<gene>
    <name evidence="7" type="primary">sec11</name>
    <name evidence="7" type="ordered locus">Nmlp_3924</name>
</gene>
<evidence type="ECO:0000256" key="2">
    <source>
        <dbReference type="ARBA" id="ARBA00022692"/>
    </source>
</evidence>
<name>M1XU36_NATM8</name>
<feature type="region of interest" description="Disordered" evidence="5">
    <location>
        <begin position="263"/>
        <end position="294"/>
    </location>
</feature>
<evidence type="ECO:0000313" key="7">
    <source>
        <dbReference type="EMBL" id="CCQ38035.1"/>
    </source>
</evidence>
<evidence type="ECO:0000256" key="4">
    <source>
        <dbReference type="ARBA" id="ARBA00023136"/>
    </source>
</evidence>
<dbReference type="EMBL" id="HF582854">
    <property type="protein sequence ID" value="CCQ38035.1"/>
    <property type="molecule type" value="Genomic_DNA"/>
</dbReference>
<dbReference type="PANTHER" id="PTHR10806">
    <property type="entry name" value="SIGNAL PEPTIDASE COMPLEX CATALYTIC SUBUNIT SEC11"/>
    <property type="match status" value="1"/>
</dbReference>
<proteinExistence type="predicted"/>
<dbReference type="InterPro" id="IPR019533">
    <property type="entry name" value="Peptidase_S26"/>
</dbReference>
<dbReference type="GO" id="GO:0006465">
    <property type="term" value="P:signal peptide processing"/>
    <property type="evidence" value="ECO:0007669"/>
    <property type="project" value="InterPro"/>
</dbReference>
<dbReference type="STRING" id="268739.Nmlp_3924"/>
<sequence>MTDRTDERRRDDPSDTSPEDYSDELFDARGDGPTTGENGGGSPDGGWFHRLRTADSGALIYVRDVLTSVAIVLAIGVFLFAISGVWPPMVAVESGSMEPNMERGDLIFIVDNGRFVPGGAIDTPDGSTGVVPADVAAERGRTTFERPGDVIVFRPNGNTGQTPIIHRAMLWVEGGENWYDRADPGATGGAEDCAALNHCPAPHAGFITKGDNEVTNANYDQASRLSAPVRPEWVVGTAELRVPYLGHVRLLFSGVTVSTPAVEAEPLGTGADDPETTGPETSEAGTSTVGTIKA</sequence>
<keyword evidence="3 6" id="KW-1133">Transmembrane helix</keyword>
<protein>
    <submittedName>
        <fullName evidence="7">Signal peptidase I</fullName>
        <ecNumber evidence="7">3.4.21.89</ecNumber>
    </submittedName>
</protein>
<keyword evidence="4 6" id="KW-0472">Membrane</keyword>
<feature type="compositionally biased region" description="Polar residues" evidence="5">
    <location>
        <begin position="278"/>
        <end position="294"/>
    </location>
</feature>
<evidence type="ECO:0000256" key="1">
    <source>
        <dbReference type="ARBA" id="ARBA00004370"/>
    </source>
</evidence>
<dbReference type="InterPro" id="IPR001733">
    <property type="entry name" value="Peptidase_S26B"/>
</dbReference>
<dbReference type="HOGENOM" id="CLU_054902_1_0_2"/>
<dbReference type="EC" id="3.4.21.89" evidence="7"/>
<dbReference type="InterPro" id="IPR036286">
    <property type="entry name" value="LexA/Signal_pep-like_sf"/>
</dbReference>